<feature type="domain" description="Obg" evidence="12">
    <location>
        <begin position="5"/>
        <end position="163"/>
    </location>
</feature>
<dbReference type="SUPFAM" id="SSF102741">
    <property type="entry name" value="Obg GTP-binding protein C-terminal domain"/>
    <property type="match status" value="1"/>
</dbReference>
<comment type="cofactor">
    <cofactor evidence="1 9">
        <name>Mg(2+)</name>
        <dbReference type="ChEBI" id="CHEBI:18420"/>
    </cofactor>
</comment>
<sequence>MNPKVEFVDVVDIIVKAGDGGNGSVSFRREKYVPFGGPDGGDGGDGGFVFLVADPTLSTLYHLTEKKRYVAGNGENGRGKKQNGRNGDDLIIRVPVGTIVKDYHTGEFIADLDEPGKYCCVARGGKGGRGNTHFKSSTNQAPRFAEQGVKGEERHVLLELKLLADAGLIGYPNVGKSSIIARISNARPKIANYHFTTLVPNLGVVTIDNTPETSFVVADVPGLIKGASEGRGLGNVFLKHVERCSVIVHVLDIAGSEGRDPLQDYYDIRKELEFFNPELASKPEIVVGNKADLLSPEEVEKRTREIEKAIGKSVLPISAVIGTNLDKLKLAIWNVVRESKKLFVGTIDLKSVDFRKPEPVKLVLPDRVDIIVTKNEKGEFEVVSEYVKAYMGKYRKEAKLMLEDIIEILQKHGLEEKLKAAGAKDGDTVWIEGVEFIFKE</sequence>
<dbReference type="NCBIfam" id="TIGR02729">
    <property type="entry name" value="Obg_CgtA"/>
    <property type="match status" value="1"/>
</dbReference>
<reference evidence="14" key="1">
    <citation type="submission" date="2016-04" db="EMBL/GenBank/DDBJ databases">
        <title>The genome sequence project of a novel Fervidobacterium isolate from a hot spring in Thailand.</title>
        <authorList>
            <person name="Gonzalez J.M."/>
            <person name="Cuecas A."/>
            <person name="Kanoksilapatham W."/>
        </authorList>
    </citation>
    <scope>NUCLEOTIDE SEQUENCE [LARGE SCALE GENOMIC DNA]</scope>
    <source>
        <strain evidence="14">FC2004</strain>
    </source>
</reference>
<keyword evidence="6 9" id="KW-0378">Hydrolase</keyword>
<feature type="binding site" evidence="9">
    <location>
        <begin position="219"/>
        <end position="222"/>
    </location>
    <ligand>
        <name>GTP</name>
        <dbReference type="ChEBI" id="CHEBI:37565"/>
    </ligand>
</feature>
<comment type="caution">
    <text evidence="13">The sequence shown here is derived from an EMBL/GenBank/DDBJ whole genome shotgun (WGS) entry which is preliminary data.</text>
</comment>
<feature type="binding site" evidence="9">
    <location>
        <position position="177"/>
    </location>
    <ligand>
        <name>Mg(2+)</name>
        <dbReference type="ChEBI" id="CHEBI:18420"/>
    </ligand>
</feature>
<dbReference type="Pfam" id="PF01018">
    <property type="entry name" value="GTP1_OBG"/>
    <property type="match status" value="1"/>
</dbReference>
<accession>A0A1E3G5I3</accession>
<dbReference type="EC" id="3.6.5.-" evidence="9"/>
<dbReference type="Pfam" id="PF09269">
    <property type="entry name" value="DUF1967"/>
    <property type="match status" value="1"/>
</dbReference>
<dbReference type="CDD" id="cd01898">
    <property type="entry name" value="Obg"/>
    <property type="match status" value="1"/>
</dbReference>
<dbReference type="PANTHER" id="PTHR11702:SF31">
    <property type="entry name" value="MITOCHONDRIAL RIBOSOME-ASSOCIATED GTPASE 2"/>
    <property type="match status" value="1"/>
</dbReference>
<dbReference type="InterPro" id="IPR045086">
    <property type="entry name" value="OBG_GTPase"/>
</dbReference>
<dbReference type="InterPro" id="IPR036726">
    <property type="entry name" value="GTP1_OBG_dom_sf"/>
</dbReference>
<gene>
    <name evidence="9" type="primary">obg</name>
    <name evidence="13" type="ORF">A4H02_03405</name>
</gene>
<dbReference type="EMBL" id="LWAF01000003">
    <property type="protein sequence ID" value="ODN30918.1"/>
    <property type="molecule type" value="Genomic_DNA"/>
</dbReference>
<dbReference type="SUPFAM" id="SSF52540">
    <property type="entry name" value="P-loop containing nucleoside triphosphate hydrolases"/>
    <property type="match status" value="1"/>
</dbReference>
<evidence type="ECO:0000259" key="11">
    <source>
        <dbReference type="PROSITE" id="PS51881"/>
    </source>
</evidence>
<evidence type="ECO:0000256" key="7">
    <source>
        <dbReference type="ARBA" id="ARBA00022842"/>
    </source>
</evidence>
<feature type="binding site" evidence="9">
    <location>
        <position position="197"/>
    </location>
    <ligand>
        <name>Mg(2+)</name>
        <dbReference type="ChEBI" id="CHEBI:18420"/>
    </ligand>
</feature>
<feature type="domain" description="OCT" evidence="11">
    <location>
        <begin position="362"/>
        <end position="440"/>
    </location>
</feature>
<dbReference type="InterPro" id="IPR027417">
    <property type="entry name" value="P-loop_NTPase"/>
</dbReference>
<dbReference type="NCBIfam" id="NF008955">
    <property type="entry name" value="PRK12297.1"/>
    <property type="match status" value="1"/>
</dbReference>
<evidence type="ECO:0000256" key="9">
    <source>
        <dbReference type="HAMAP-Rule" id="MF_01454"/>
    </source>
</evidence>
<dbReference type="Gene3D" id="3.40.50.300">
    <property type="entry name" value="P-loop containing nucleotide triphosphate hydrolases"/>
    <property type="match status" value="1"/>
</dbReference>
<dbReference type="GO" id="GO:0003924">
    <property type="term" value="F:GTPase activity"/>
    <property type="evidence" value="ECO:0007669"/>
    <property type="project" value="UniProtKB-UniRule"/>
</dbReference>
<dbReference type="NCBIfam" id="NF008956">
    <property type="entry name" value="PRK12299.1"/>
    <property type="match status" value="1"/>
</dbReference>
<dbReference type="InterPro" id="IPR031167">
    <property type="entry name" value="G_OBG"/>
</dbReference>
<evidence type="ECO:0000256" key="2">
    <source>
        <dbReference type="ARBA" id="ARBA00007699"/>
    </source>
</evidence>
<evidence type="ECO:0000256" key="3">
    <source>
        <dbReference type="ARBA" id="ARBA00022490"/>
    </source>
</evidence>
<evidence type="ECO:0000313" key="14">
    <source>
        <dbReference type="Proteomes" id="UP000094570"/>
    </source>
</evidence>
<name>A0A1E3G5I3_9BACT</name>
<dbReference type="PRINTS" id="PR00326">
    <property type="entry name" value="GTP1OBG"/>
</dbReference>
<dbReference type="PROSITE" id="PS51881">
    <property type="entry name" value="OCT"/>
    <property type="match status" value="1"/>
</dbReference>
<dbReference type="GO" id="GO:0005737">
    <property type="term" value="C:cytoplasm"/>
    <property type="evidence" value="ECO:0007669"/>
    <property type="project" value="UniProtKB-SubCell"/>
</dbReference>
<feature type="binding site" evidence="9">
    <location>
        <begin position="318"/>
        <end position="320"/>
    </location>
    <ligand>
        <name>GTP</name>
        <dbReference type="ChEBI" id="CHEBI:37565"/>
    </ligand>
</feature>
<evidence type="ECO:0000256" key="4">
    <source>
        <dbReference type="ARBA" id="ARBA00022723"/>
    </source>
</evidence>
<evidence type="ECO:0000313" key="13">
    <source>
        <dbReference type="EMBL" id="ODN30918.1"/>
    </source>
</evidence>
<dbReference type="AlphaFoldDB" id="A0A1E3G5I3"/>
<dbReference type="InterPro" id="IPR006073">
    <property type="entry name" value="GTP-bd"/>
</dbReference>
<feature type="binding site" evidence="9">
    <location>
        <begin position="195"/>
        <end position="199"/>
    </location>
    <ligand>
        <name>GTP</name>
        <dbReference type="ChEBI" id="CHEBI:37565"/>
    </ligand>
</feature>
<dbReference type="NCBIfam" id="TIGR03595">
    <property type="entry name" value="Obg_CgtA_exten"/>
    <property type="match status" value="1"/>
</dbReference>
<keyword evidence="7 9" id="KW-0460">Magnesium</keyword>
<organism evidence="13 14">
    <name type="scientific">Fervidobacterium thailandense</name>
    <dbReference type="NCBI Taxonomy" id="1008305"/>
    <lineage>
        <taxon>Bacteria</taxon>
        <taxon>Thermotogati</taxon>
        <taxon>Thermotogota</taxon>
        <taxon>Thermotogae</taxon>
        <taxon>Thermotogales</taxon>
        <taxon>Fervidobacteriaceae</taxon>
        <taxon>Fervidobacterium</taxon>
    </lineage>
</organism>
<evidence type="ECO:0000259" key="10">
    <source>
        <dbReference type="PROSITE" id="PS51710"/>
    </source>
</evidence>
<feature type="binding site" evidence="9">
    <location>
        <begin position="170"/>
        <end position="177"/>
    </location>
    <ligand>
        <name>GTP</name>
        <dbReference type="ChEBI" id="CHEBI:37565"/>
    </ligand>
</feature>
<keyword evidence="3 9" id="KW-0963">Cytoplasm</keyword>
<dbReference type="GO" id="GO:0005525">
    <property type="term" value="F:GTP binding"/>
    <property type="evidence" value="ECO:0007669"/>
    <property type="project" value="UniProtKB-UniRule"/>
</dbReference>
<dbReference type="GO" id="GO:0000287">
    <property type="term" value="F:magnesium ion binding"/>
    <property type="evidence" value="ECO:0007669"/>
    <property type="project" value="InterPro"/>
</dbReference>
<dbReference type="InterPro" id="IPR036346">
    <property type="entry name" value="GTP-bd_prot_GTP1/OBG_C_sf"/>
</dbReference>
<dbReference type="OrthoDB" id="9807318at2"/>
<keyword evidence="5 9" id="KW-0547">Nucleotide-binding</keyword>
<dbReference type="InterPro" id="IPR014100">
    <property type="entry name" value="GTP-bd_Obg/CgtA"/>
</dbReference>
<evidence type="ECO:0000256" key="5">
    <source>
        <dbReference type="ARBA" id="ARBA00022741"/>
    </source>
</evidence>
<comment type="subcellular location">
    <subcellularLocation>
        <location evidence="9">Cytoplasm</location>
    </subcellularLocation>
</comment>
<feature type="binding site" evidence="9">
    <location>
        <begin position="289"/>
        <end position="292"/>
    </location>
    <ligand>
        <name>GTP</name>
        <dbReference type="ChEBI" id="CHEBI:37565"/>
    </ligand>
</feature>
<dbReference type="PROSITE" id="PS51710">
    <property type="entry name" value="G_OBG"/>
    <property type="match status" value="1"/>
</dbReference>
<dbReference type="InterPro" id="IPR015349">
    <property type="entry name" value="OCT_dom"/>
</dbReference>
<comment type="subunit">
    <text evidence="9">Monomer.</text>
</comment>
<evidence type="ECO:0000256" key="8">
    <source>
        <dbReference type="ARBA" id="ARBA00023134"/>
    </source>
</evidence>
<dbReference type="Pfam" id="PF01926">
    <property type="entry name" value="MMR_HSR1"/>
    <property type="match status" value="1"/>
</dbReference>
<keyword evidence="14" id="KW-1185">Reference proteome</keyword>
<dbReference type="RefSeq" id="WP_069292757.1">
    <property type="nucleotide sequence ID" value="NZ_CP140110.1"/>
</dbReference>
<comment type="similarity">
    <text evidence="2 9">Belongs to the TRAFAC class OBG-HflX-like GTPase superfamily. OBG GTPase family.</text>
</comment>
<dbReference type="InterPro" id="IPR006074">
    <property type="entry name" value="GTP1-OBG_CS"/>
</dbReference>
<dbReference type="FunFam" id="2.70.210.12:FF:000001">
    <property type="entry name" value="GTPase Obg"/>
    <property type="match status" value="1"/>
</dbReference>
<feature type="domain" description="OBG-type G" evidence="10">
    <location>
        <begin position="164"/>
        <end position="337"/>
    </location>
</feature>
<protein>
    <recommendedName>
        <fullName evidence="9">GTPase Obg</fullName>
        <ecNumber evidence="9">3.6.5.-</ecNumber>
    </recommendedName>
    <alternativeName>
        <fullName evidence="9">GTP-binding protein Obg</fullName>
    </alternativeName>
</protein>
<dbReference type="Gene3D" id="2.70.210.12">
    <property type="entry name" value="GTP1/OBG domain"/>
    <property type="match status" value="1"/>
</dbReference>
<proteinExistence type="inferred from homology"/>
<dbReference type="PANTHER" id="PTHR11702">
    <property type="entry name" value="DEVELOPMENTALLY REGULATED GTP-BINDING PROTEIN-RELATED"/>
    <property type="match status" value="1"/>
</dbReference>
<dbReference type="PROSITE" id="PS51883">
    <property type="entry name" value="OBG"/>
    <property type="match status" value="1"/>
</dbReference>
<comment type="function">
    <text evidence="9">An essential GTPase which binds GTP, GDP and possibly (p)ppGpp with moderate affinity, with high nucleotide exchange rates and a fairly low GTP hydrolysis rate. Plays a role in control of the cell cycle, stress response, ribosome biogenesis and in those bacteria that undergo differentiation, in morphogenesis control.</text>
</comment>
<keyword evidence="8 9" id="KW-0342">GTP-binding</keyword>
<dbReference type="PROSITE" id="PS00905">
    <property type="entry name" value="GTP1_OBG"/>
    <property type="match status" value="1"/>
</dbReference>
<dbReference type="Proteomes" id="UP000094570">
    <property type="component" value="Unassembled WGS sequence"/>
</dbReference>
<evidence type="ECO:0000256" key="1">
    <source>
        <dbReference type="ARBA" id="ARBA00001946"/>
    </source>
</evidence>
<evidence type="ECO:0000256" key="6">
    <source>
        <dbReference type="ARBA" id="ARBA00022801"/>
    </source>
</evidence>
<dbReference type="Gene3D" id="3.30.300.350">
    <property type="entry name" value="GTP-binding protein OBG, C-terminal domain"/>
    <property type="match status" value="1"/>
</dbReference>
<dbReference type="STRING" id="1008305.A4H02_03405"/>
<dbReference type="SUPFAM" id="SSF82051">
    <property type="entry name" value="Obg GTP-binding protein N-terminal domain"/>
    <property type="match status" value="1"/>
</dbReference>
<dbReference type="InterPro" id="IPR006169">
    <property type="entry name" value="GTP1_OBG_dom"/>
</dbReference>
<dbReference type="GO" id="GO:0042254">
    <property type="term" value="P:ribosome biogenesis"/>
    <property type="evidence" value="ECO:0007669"/>
    <property type="project" value="UniProtKB-UniRule"/>
</dbReference>
<dbReference type="NCBIfam" id="NF008954">
    <property type="entry name" value="PRK12296.1"/>
    <property type="match status" value="1"/>
</dbReference>
<dbReference type="HAMAP" id="MF_01454">
    <property type="entry name" value="GTPase_Obg"/>
    <property type="match status" value="1"/>
</dbReference>
<keyword evidence="4 9" id="KW-0479">Metal-binding</keyword>
<evidence type="ECO:0000259" key="12">
    <source>
        <dbReference type="PROSITE" id="PS51883"/>
    </source>
</evidence>